<dbReference type="PANTHER" id="PTHR43701">
    <property type="entry name" value="MEMBRANE TRANSPORTER PROTEIN MJ0441-RELATED"/>
    <property type="match status" value="1"/>
</dbReference>
<dbReference type="InterPro" id="IPR051598">
    <property type="entry name" value="TSUP/Inactive_protease-like"/>
</dbReference>
<dbReference type="AlphaFoldDB" id="A0A3N6YFX7"/>
<proteinExistence type="inferred from homology"/>
<dbReference type="InterPro" id="IPR002781">
    <property type="entry name" value="TM_pro_TauE-like"/>
</dbReference>
<evidence type="ECO:0000256" key="3">
    <source>
        <dbReference type="ARBA" id="ARBA00022692"/>
    </source>
</evidence>
<keyword evidence="6" id="KW-1003">Cell membrane</keyword>
<feature type="transmembrane region" description="Helical" evidence="6">
    <location>
        <begin position="124"/>
        <end position="142"/>
    </location>
</feature>
<comment type="subcellular location">
    <subcellularLocation>
        <location evidence="6">Cell membrane</location>
        <topology evidence="6">Multi-pass membrane protein</topology>
    </subcellularLocation>
    <subcellularLocation>
        <location evidence="1">Membrane</location>
        <topology evidence="1">Multi-pass membrane protein</topology>
    </subcellularLocation>
</comment>
<sequence length="224" mass="22828">MSEALLLLAGVGAGLCGSIAGLASLVSYPALLAYGLPPFAANVTNTTAMIGTAIGAAAGSRPELRGRGRRAAAVMLQCAIGGALGAALLLARDVIRRRIDAAAQTRGRPRSAPWTGLTVAAGAYGGYFGAGVGIILLSVLGLRDREPLAVTNAIKNVGTGTANAVAVVAYVFAAPVHWWAVLWMGLGALVGAWCGPYVVRVLPERPVRWAIALAGYARAASLLW</sequence>
<evidence type="ECO:0000256" key="4">
    <source>
        <dbReference type="ARBA" id="ARBA00022989"/>
    </source>
</evidence>
<evidence type="ECO:0000256" key="2">
    <source>
        <dbReference type="ARBA" id="ARBA00009142"/>
    </source>
</evidence>
<dbReference type="RefSeq" id="WP_124236151.1">
    <property type="nucleotide sequence ID" value="NZ_JBHUFI010000003.1"/>
</dbReference>
<evidence type="ECO:0000256" key="5">
    <source>
        <dbReference type="ARBA" id="ARBA00023136"/>
    </source>
</evidence>
<feature type="transmembrane region" description="Helical" evidence="6">
    <location>
        <begin position="178"/>
        <end position="199"/>
    </location>
</feature>
<accession>A0A3N6YFX7</accession>
<name>A0A3N6YFX7_9ACTN</name>
<evidence type="ECO:0000313" key="8">
    <source>
        <dbReference type="Proteomes" id="UP000275225"/>
    </source>
</evidence>
<keyword evidence="5 6" id="KW-0472">Membrane</keyword>
<feature type="transmembrane region" description="Helical" evidence="6">
    <location>
        <begin position="39"/>
        <end position="59"/>
    </location>
</feature>
<dbReference type="GO" id="GO:0005886">
    <property type="term" value="C:plasma membrane"/>
    <property type="evidence" value="ECO:0007669"/>
    <property type="project" value="UniProtKB-SubCell"/>
</dbReference>
<dbReference type="Pfam" id="PF01925">
    <property type="entry name" value="TauE"/>
    <property type="match status" value="1"/>
</dbReference>
<gene>
    <name evidence="7" type="ORF">EHW97_05440</name>
</gene>
<dbReference type="OrthoDB" id="3782574at2"/>
<dbReference type="Proteomes" id="UP000275225">
    <property type="component" value="Unassembled WGS sequence"/>
</dbReference>
<evidence type="ECO:0000256" key="1">
    <source>
        <dbReference type="ARBA" id="ARBA00004141"/>
    </source>
</evidence>
<feature type="transmembrane region" description="Helical" evidence="6">
    <location>
        <begin position="71"/>
        <end position="91"/>
    </location>
</feature>
<feature type="transmembrane region" description="Helical" evidence="6">
    <location>
        <begin position="154"/>
        <end position="172"/>
    </location>
</feature>
<comment type="similarity">
    <text evidence="2 6">Belongs to the 4-toluene sulfonate uptake permease (TSUP) (TC 2.A.102) family.</text>
</comment>
<keyword evidence="8" id="KW-1185">Reference proteome</keyword>
<dbReference type="PANTHER" id="PTHR43701:SF2">
    <property type="entry name" value="MEMBRANE TRANSPORTER PROTEIN YJNA-RELATED"/>
    <property type="match status" value="1"/>
</dbReference>
<reference evidence="7 8" key="1">
    <citation type="submission" date="2018-11" db="EMBL/GenBank/DDBJ databases">
        <authorList>
            <person name="Li F."/>
        </authorList>
    </citation>
    <scope>NUCLEOTIDE SEQUENCE [LARGE SCALE GENOMIC DNA]</scope>
    <source>
        <strain evidence="7 8">YS17T</strain>
    </source>
</reference>
<keyword evidence="3 6" id="KW-0812">Transmembrane</keyword>
<organism evidence="7 8">
    <name type="scientific">Aeromicrobium camelliae</name>
    <dbReference type="NCBI Taxonomy" id="1538144"/>
    <lineage>
        <taxon>Bacteria</taxon>
        <taxon>Bacillati</taxon>
        <taxon>Actinomycetota</taxon>
        <taxon>Actinomycetes</taxon>
        <taxon>Propionibacteriales</taxon>
        <taxon>Nocardioidaceae</taxon>
        <taxon>Aeromicrobium</taxon>
    </lineage>
</organism>
<comment type="caution">
    <text evidence="7">The sequence shown here is derived from an EMBL/GenBank/DDBJ whole genome shotgun (WGS) entry which is preliminary data.</text>
</comment>
<keyword evidence="4 6" id="KW-1133">Transmembrane helix</keyword>
<evidence type="ECO:0000256" key="6">
    <source>
        <dbReference type="RuleBase" id="RU363041"/>
    </source>
</evidence>
<evidence type="ECO:0000313" key="7">
    <source>
        <dbReference type="EMBL" id="RQN08694.1"/>
    </source>
</evidence>
<protein>
    <recommendedName>
        <fullName evidence="6">Probable membrane transporter protein</fullName>
    </recommendedName>
</protein>
<dbReference type="EMBL" id="RQJX01000005">
    <property type="protein sequence ID" value="RQN08694.1"/>
    <property type="molecule type" value="Genomic_DNA"/>
</dbReference>